<dbReference type="EC" id="4.3.1.7" evidence="5"/>
<evidence type="ECO:0000256" key="1">
    <source>
        <dbReference type="ARBA" id="ARBA00022628"/>
    </source>
</evidence>
<keyword evidence="2 5" id="KW-0456">Lyase</keyword>
<dbReference type="RefSeq" id="WP_209770374.1">
    <property type="nucleotide sequence ID" value="NZ_JAGINP010000024.1"/>
</dbReference>
<evidence type="ECO:0000313" key="6">
    <source>
        <dbReference type="EMBL" id="MBP2295752.1"/>
    </source>
</evidence>
<gene>
    <name evidence="5" type="primary">eutC</name>
    <name evidence="6" type="ORF">J2851_005565</name>
</gene>
<feature type="binding site" evidence="5">
    <location>
        <position position="161"/>
    </location>
    <ligand>
        <name>adenosylcob(III)alamin</name>
        <dbReference type="ChEBI" id="CHEBI:18408"/>
    </ligand>
</feature>
<comment type="similarity">
    <text evidence="5">Belongs to the EutC family.</text>
</comment>
<dbReference type="Gene3D" id="3.40.50.11240">
    <property type="entry name" value="Ethanolamine ammonia-lyase light chain (EutC)"/>
    <property type="match status" value="1"/>
</dbReference>
<dbReference type="PIRSF" id="PIRSF018982">
    <property type="entry name" value="EutC"/>
    <property type="match status" value="1"/>
</dbReference>
<keyword evidence="4 5" id="KW-1283">Bacterial microcompartment</keyword>
<reference evidence="6 7" key="1">
    <citation type="submission" date="2021-03" db="EMBL/GenBank/DDBJ databases">
        <title>Genomic Encyclopedia of Type Strains, Phase III (KMG-III): the genomes of soil and plant-associated and newly described type strains.</title>
        <authorList>
            <person name="Whitman W."/>
        </authorList>
    </citation>
    <scope>NUCLEOTIDE SEQUENCE [LARGE SCALE GENOMIC DNA]</scope>
    <source>
        <strain evidence="6 7">IMMIB AFH-6</strain>
    </source>
</reference>
<evidence type="ECO:0000256" key="5">
    <source>
        <dbReference type="HAMAP-Rule" id="MF_00601"/>
    </source>
</evidence>
<comment type="caution">
    <text evidence="6">The sequence shown here is derived from an EMBL/GenBank/DDBJ whole genome shotgun (WGS) entry which is preliminary data.</text>
</comment>
<dbReference type="Gene3D" id="1.10.30.40">
    <property type="entry name" value="Ethanolamine ammonia-lyase light chain (EutC), N-terminal domain"/>
    <property type="match status" value="1"/>
</dbReference>
<sequence length="259" mass="26960">MTESERFPSPARPDRWGHLRRFTDARIALGHAGSGLPTAAHLAFQAAHAQARDAVHAPLDVGALMAALIERGWPAVAVASAAPDRTTYLTRPDLGRLLSDESQRRLSEPMTAPDVVLVVGDGLSGTAVQTNALPVLDALVPRLQAAGLRVGPIVVAEQARVALGDPVGALFQAKAAVVLIGERPGLSAADSLGLYLTWEPRPGRVDSERNCISNVRAGGLAPAAAAEQAAALLTAMFARRRSGILLNTTAAAPPPELPD</sequence>
<comment type="cofactor">
    <cofactor evidence="5">
        <name>adenosylcob(III)alamin</name>
        <dbReference type="ChEBI" id="CHEBI:18408"/>
    </cofactor>
    <text evidence="5">Binds between the large and small subunits.</text>
</comment>
<dbReference type="HAMAP" id="MF_00601">
    <property type="entry name" value="EutC"/>
    <property type="match status" value="1"/>
</dbReference>
<comment type="pathway">
    <text evidence="5">Amine and polyamine degradation; ethanolamine degradation.</text>
</comment>
<keyword evidence="7" id="KW-1185">Reference proteome</keyword>
<comment type="subcellular location">
    <subcellularLocation>
        <location evidence="5">Bacterial microcompartment</location>
    </subcellularLocation>
</comment>
<dbReference type="PANTHER" id="PTHR39330">
    <property type="entry name" value="ETHANOLAMINE AMMONIA-LYASE LIGHT CHAIN"/>
    <property type="match status" value="1"/>
</dbReference>
<dbReference type="EMBL" id="JAGINP010000024">
    <property type="protein sequence ID" value="MBP2295752.1"/>
    <property type="molecule type" value="Genomic_DNA"/>
</dbReference>
<keyword evidence="3 5" id="KW-0170">Cobalt</keyword>
<comment type="function">
    <text evidence="5">Catalyzes the deamination of various vicinal amino-alcohols to oxo compounds. Allows this organism to utilize ethanolamine as the sole source of nitrogen and carbon in the presence of external vitamin B12.</text>
</comment>
<protein>
    <recommendedName>
        <fullName evidence="5">Ethanolamine ammonia-lyase small subunit</fullName>
        <shortName evidence="5">EAL small subunit</shortName>
        <ecNumber evidence="5">4.3.1.7</ecNumber>
    </recommendedName>
</protein>
<comment type="subunit">
    <text evidence="5">The basic unit is a heterodimer which dimerizes to form tetramers. The heterotetramers trimerize; 6 large subunits form a core ring with 6 small subunits projecting outwards.</text>
</comment>
<evidence type="ECO:0000313" key="7">
    <source>
        <dbReference type="Proteomes" id="UP000781958"/>
    </source>
</evidence>
<dbReference type="PANTHER" id="PTHR39330:SF1">
    <property type="entry name" value="ETHANOLAMINE AMMONIA-LYASE SMALL SUBUNIT"/>
    <property type="match status" value="1"/>
</dbReference>
<comment type="catalytic activity">
    <reaction evidence="5">
        <text>ethanolamine = acetaldehyde + NH4(+)</text>
        <dbReference type="Rhea" id="RHEA:15313"/>
        <dbReference type="ChEBI" id="CHEBI:15343"/>
        <dbReference type="ChEBI" id="CHEBI:28938"/>
        <dbReference type="ChEBI" id="CHEBI:57603"/>
        <dbReference type="EC" id="4.3.1.7"/>
    </reaction>
</comment>
<accession>A0ABS4STI4</accession>
<proteinExistence type="inferred from homology"/>
<evidence type="ECO:0000256" key="2">
    <source>
        <dbReference type="ARBA" id="ARBA00023239"/>
    </source>
</evidence>
<dbReference type="GO" id="GO:0008851">
    <property type="term" value="F:ethanolamine ammonia-lyase activity"/>
    <property type="evidence" value="ECO:0007669"/>
    <property type="project" value="UniProtKB-EC"/>
</dbReference>
<evidence type="ECO:0000256" key="4">
    <source>
        <dbReference type="ARBA" id="ARBA00024446"/>
    </source>
</evidence>
<feature type="binding site" evidence="5">
    <location>
        <position position="182"/>
    </location>
    <ligand>
        <name>adenosylcob(III)alamin</name>
        <dbReference type="ChEBI" id="CHEBI:18408"/>
    </ligand>
</feature>
<dbReference type="Proteomes" id="UP000781958">
    <property type="component" value="Unassembled WGS sequence"/>
</dbReference>
<dbReference type="InterPro" id="IPR009246">
    <property type="entry name" value="EutC"/>
</dbReference>
<dbReference type="InterPro" id="IPR042251">
    <property type="entry name" value="EutC_C"/>
</dbReference>
<feature type="binding site" evidence="5">
    <location>
        <position position="211"/>
    </location>
    <ligand>
        <name>adenosylcob(III)alamin</name>
        <dbReference type="ChEBI" id="CHEBI:18408"/>
    </ligand>
</feature>
<dbReference type="Pfam" id="PF05985">
    <property type="entry name" value="EutC"/>
    <property type="match status" value="1"/>
</dbReference>
<dbReference type="InterPro" id="IPR042255">
    <property type="entry name" value="EutC_N"/>
</dbReference>
<organism evidence="6 7">
    <name type="scientific">Azospirillum rugosum</name>
    <dbReference type="NCBI Taxonomy" id="416170"/>
    <lineage>
        <taxon>Bacteria</taxon>
        <taxon>Pseudomonadati</taxon>
        <taxon>Pseudomonadota</taxon>
        <taxon>Alphaproteobacteria</taxon>
        <taxon>Rhodospirillales</taxon>
        <taxon>Azospirillaceae</taxon>
        <taxon>Azospirillum</taxon>
    </lineage>
</organism>
<keyword evidence="1 5" id="KW-0846">Cobalamin</keyword>
<evidence type="ECO:0000256" key="3">
    <source>
        <dbReference type="ARBA" id="ARBA00023285"/>
    </source>
</evidence>
<dbReference type="NCBIfam" id="NF003971">
    <property type="entry name" value="PRK05465.1"/>
    <property type="match status" value="1"/>
</dbReference>
<name>A0ABS4STI4_9PROT</name>